<dbReference type="InterPro" id="IPR040371">
    <property type="entry name" value="RMC1"/>
</dbReference>
<evidence type="ECO:0000313" key="3">
    <source>
        <dbReference type="Proteomes" id="UP000591131"/>
    </source>
</evidence>
<dbReference type="PANTHER" id="PTHR12897">
    <property type="entry name" value="COLON CANCER-ASSOCIATED PROTEIN MIC1"/>
    <property type="match status" value="1"/>
</dbReference>
<dbReference type="GO" id="GO:0031902">
    <property type="term" value="C:late endosome membrane"/>
    <property type="evidence" value="ECO:0007669"/>
    <property type="project" value="TreeGrafter"/>
</dbReference>
<feature type="compositionally biased region" description="Pro residues" evidence="1">
    <location>
        <begin position="12"/>
        <end position="24"/>
    </location>
</feature>
<dbReference type="PANTHER" id="PTHR12897:SF4">
    <property type="entry name" value="REGULATOR OF MON1-CCZ1 COMPLEX"/>
    <property type="match status" value="1"/>
</dbReference>
<evidence type="ECO:0008006" key="4">
    <source>
        <dbReference type="Google" id="ProtNLM"/>
    </source>
</evidence>
<dbReference type="GO" id="GO:0010506">
    <property type="term" value="P:regulation of autophagy"/>
    <property type="evidence" value="ECO:0007669"/>
    <property type="project" value="InterPro"/>
</dbReference>
<dbReference type="EMBL" id="JAAPAO010000639">
    <property type="protein sequence ID" value="KAF4655753.1"/>
    <property type="molecule type" value="Genomic_DNA"/>
</dbReference>
<comment type="caution">
    <text evidence="2">The sequence shown here is derived from an EMBL/GenBank/DDBJ whole genome shotgun (WGS) entry which is preliminary data.</text>
</comment>
<feature type="region of interest" description="Disordered" evidence="1">
    <location>
        <begin position="1"/>
        <end position="27"/>
    </location>
</feature>
<gene>
    <name evidence="2" type="ORF">FOL47_009287</name>
</gene>
<dbReference type="GO" id="GO:0005765">
    <property type="term" value="C:lysosomal membrane"/>
    <property type="evidence" value="ECO:0007669"/>
    <property type="project" value="TreeGrafter"/>
</dbReference>
<sequence length="814" mass="89394">MEASSTDSQHAPPAPPPPQQPPTDLPIDLPLAFNSSTEYFASREDIESLYLDHGGDRVVHIPKGRAGFFMVNLCEGHSGEPQFVTIPGGQPLAETVPVRVSPCGNFFAYATSGPTPQLLIAKIGNPSVQMIEVPLAPGVRIDTIVDVLWVQPQQQAADHSLPMEADLPVVLDSYMLVVVSHASLDVLRLSSALKFAKPLRRFPLAGSSSSNRASGGRPQASTTVRHVWYEPESGICVLCLNQRTLQPFDLKPHLRNPQLPAVSPKSTKATIAVKMPKFDLYPADPHNPQDCVDEVSLIRIDSVASSTSHKVVAGTYICHTDNVAGRLSLRNLSVSGLASPEHDAVIQLPALSRGASRASPVVAAHVVDGLLCVSRAPGVSDGILPTWYIYDIYARGSGRALPLVPPFRLEYPGKMHPSAIWQSSQNNYIVLADKSHVSVYALELRPRPLAADLVHSESLSMLEIVRVLLRRRGCREELCQALKYFIKGRDPPPTLEEMAYIFDATNSSYRECIERTPLLGGDSGATVSLARLLESAGNRTILTEVDAIDYVFHPVLCSILPDCPEAPLAPASTALLQYGIDHVPDSTRLTKLKRLLSEVLIYCRSLLALSVYPHRRVQLFLFDLSVIAHQQHWLQQLLHYHVLLDSMEIVERLDVMWKQHYMASKLKGVHWSQQCMMDMAWRLLSTRSASPRLTELLTEALLNGGDPVDAVSFLRQHTEQGGSNIPLVGVLAKAQQLVNDGKFDARLLNTLVEDVRQWRVDARLATRMSRLRLQITSVAPSAASVLSALMPNDGGCEPWLPELQEEEPISSESG</sequence>
<keyword evidence="3" id="KW-1185">Reference proteome</keyword>
<reference evidence="2 3" key="1">
    <citation type="submission" date="2020-04" db="EMBL/GenBank/DDBJ databases">
        <title>Perkinsus chesapeaki whole genome sequence.</title>
        <authorList>
            <person name="Bogema D.R."/>
        </authorList>
    </citation>
    <scope>NUCLEOTIDE SEQUENCE [LARGE SCALE GENOMIC DNA]</scope>
    <source>
        <strain evidence="2">ATCC PRA-425</strain>
    </source>
</reference>
<evidence type="ECO:0000256" key="1">
    <source>
        <dbReference type="SAM" id="MobiDB-lite"/>
    </source>
</evidence>
<organism evidence="2 3">
    <name type="scientific">Perkinsus chesapeaki</name>
    <name type="common">Clam parasite</name>
    <name type="synonym">Perkinsus andrewsi</name>
    <dbReference type="NCBI Taxonomy" id="330153"/>
    <lineage>
        <taxon>Eukaryota</taxon>
        <taxon>Sar</taxon>
        <taxon>Alveolata</taxon>
        <taxon>Perkinsozoa</taxon>
        <taxon>Perkinsea</taxon>
        <taxon>Perkinsida</taxon>
        <taxon>Perkinsidae</taxon>
        <taxon>Perkinsus</taxon>
    </lineage>
</organism>
<dbReference type="OrthoDB" id="419939at2759"/>
<accession>A0A7J6L983</accession>
<evidence type="ECO:0000313" key="2">
    <source>
        <dbReference type="EMBL" id="KAF4655753.1"/>
    </source>
</evidence>
<dbReference type="GO" id="GO:0035658">
    <property type="term" value="C:Mon1-Ccz1 complex"/>
    <property type="evidence" value="ECO:0007669"/>
    <property type="project" value="InterPro"/>
</dbReference>
<protein>
    <recommendedName>
        <fullName evidence="4">Mic1 domain-containing protein</fullName>
    </recommendedName>
</protein>
<dbReference type="AlphaFoldDB" id="A0A7J6L983"/>
<proteinExistence type="predicted"/>
<dbReference type="Proteomes" id="UP000591131">
    <property type="component" value="Unassembled WGS sequence"/>
</dbReference>
<name>A0A7J6L983_PERCH</name>